<evidence type="ECO:0000256" key="9">
    <source>
        <dbReference type="HAMAP-Rule" id="MF_00328"/>
    </source>
</evidence>
<dbReference type="GO" id="GO:0016301">
    <property type="term" value="F:kinase activity"/>
    <property type="evidence" value="ECO:0007669"/>
    <property type="project" value="UniProtKB-KW"/>
</dbReference>
<comment type="catalytic activity">
    <reaction evidence="9">
        <text>GMP + ATP = GDP + ADP</text>
        <dbReference type="Rhea" id="RHEA:20780"/>
        <dbReference type="ChEBI" id="CHEBI:30616"/>
        <dbReference type="ChEBI" id="CHEBI:58115"/>
        <dbReference type="ChEBI" id="CHEBI:58189"/>
        <dbReference type="ChEBI" id="CHEBI:456216"/>
        <dbReference type="EC" id="2.7.4.8"/>
    </reaction>
</comment>
<gene>
    <name evidence="9 11" type="primary">gmk</name>
    <name evidence="11" type="ORF">GCM10011515_16130</name>
</gene>
<evidence type="ECO:0000256" key="4">
    <source>
        <dbReference type="ARBA" id="ARBA00022679"/>
    </source>
</evidence>
<dbReference type="HAMAP" id="MF_00328">
    <property type="entry name" value="Guanylate_kinase"/>
    <property type="match status" value="1"/>
</dbReference>
<dbReference type="SUPFAM" id="SSF52540">
    <property type="entry name" value="P-loop containing nucleoside triphosphate hydrolases"/>
    <property type="match status" value="1"/>
</dbReference>
<keyword evidence="7 9" id="KW-0067">ATP-binding</keyword>
<evidence type="ECO:0000256" key="3">
    <source>
        <dbReference type="ARBA" id="ARBA00016296"/>
    </source>
</evidence>
<protein>
    <recommendedName>
        <fullName evidence="3 9">Guanylate kinase</fullName>
        <ecNumber evidence="2 9">2.7.4.8</ecNumber>
    </recommendedName>
    <alternativeName>
        <fullName evidence="8 9">GMP kinase</fullName>
    </alternativeName>
</protein>
<evidence type="ECO:0000313" key="11">
    <source>
        <dbReference type="EMBL" id="GGD97116.1"/>
    </source>
</evidence>
<comment type="caution">
    <text evidence="11">The sequence shown here is derived from an EMBL/GenBank/DDBJ whole genome shotgun (WGS) entry which is preliminary data.</text>
</comment>
<dbReference type="CDD" id="cd00071">
    <property type="entry name" value="GMPK"/>
    <property type="match status" value="1"/>
</dbReference>
<dbReference type="InterPro" id="IPR027417">
    <property type="entry name" value="P-loop_NTPase"/>
</dbReference>
<dbReference type="PANTHER" id="PTHR23117:SF13">
    <property type="entry name" value="GUANYLATE KINASE"/>
    <property type="match status" value="1"/>
</dbReference>
<evidence type="ECO:0000256" key="6">
    <source>
        <dbReference type="ARBA" id="ARBA00022777"/>
    </source>
</evidence>
<dbReference type="InterPro" id="IPR008144">
    <property type="entry name" value="Guanylate_kin-like_dom"/>
</dbReference>
<evidence type="ECO:0000313" key="12">
    <source>
        <dbReference type="Proteomes" id="UP000619041"/>
    </source>
</evidence>
<dbReference type="Proteomes" id="UP000619041">
    <property type="component" value="Unassembled WGS sequence"/>
</dbReference>
<dbReference type="Pfam" id="PF00625">
    <property type="entry name" value="Guanylate_kin"/>
    <property type="match status" value="1"/>
</dbReference>
<evidence type="ECO:0000256" key="1">
    <source>
        <dbReference type="ARBA" id="ARBA00005790"/>
    </source>
</evidence>
<dbReference type="PROSITE" id="PS50052">
    <property type="entry name" value="GUANYLATE_KINASE_2"/>
    <property type="match status" value="1"/>
</dbReference>
<evidence type="ECO:0000256" key="2">
    <source>
        <dbReference type="ARBA" id="ARBA00012961"/>
    </source>
</evidence>
<organism evidence="11 12">
    <name type="scientific">Tsuneonella deserti</name>
    <dbReference type="NCBI Taxonomy" id="2035528"/>
    <lineage>
        <taxon>Bacteria</taxon>
        <taxon>Pseudomonadati</taxon>
        <taxon>Pseudomonadota</taxon>
        <taxon>Alphaproteobacteria</taxon>
        <taxon>Sphingomonadales</taxon>
        <taxon>Erythrobacteraceae</taxon>
        <taxon>Tsuneonella</taxon>
    </lineage>
</organism>
<reference evidence="12" key="1">
    <citation type="journal article" date="2019" name="Int. J. Syst. Evol. Microbiol.">
        <title>The Global Catalogue of Microorganisms (GCM) 10K type strain sequencing project: providing services to taxonomists for standard genome sequencing and annotation.</title>
        <authorList>
            <consortium name="The Broad Institute Genomics Platform"/>
            <consortium name="The Broad Institute Genome Sequencing Center for Infectious Disease"/>
            <person name="Wu L."/>
            <person name="Ma J."/>
        </authorList>
    </citation>
    <scope>NUCLEOTIDE SEQUENCE [LARGE SCALE GENOMIC DNA]</scope>
    <source>
        <strain evidence="12">CGMCC 1.15959</strain>
    </source>
</reference>
<comment type="function">
    <text evidence="9">Essential for recycling GMP and indirectly, cGMP.</text>
</comment>
<keyword evidence="6 9" id="KW-0418">Kinase</keyword>
<feature type="domain" description="Guanylate kinase-like" evidence="10">
    <location>
        <begin position="15"/>
        <end position="194"/>
    </location>
</feature>
<accession>A0ABQ1SB35</accession>
<dbReference type="Gene3D" id="3.40.50.300">
    <property type="entry name" value="P-loop containing nucleotide triphosphate hydrolases"/>
    <property type="match status" value="1"/>
</dbReference>
<evidence type="ECO:0000256" key="7">
    <source>
        <dbReference type="ARBA" id="ARBA00022840"/>
    </source>
</evidence>
<dbReference type="EMBL" id="BMKL01000001">
    <property type="protein sequence ID" value="GGD97116.1"/>
    <property type="molecule type" value="Genomic_DNA"/>
</dbReference>
<dbReference type="SMART" id="SM00072">
    <property type="entry name" value="GuKc"/>
    <property type="match status" value="1"/>
</dbReference>
<dbReference type="Gene3D" id="3.30.63.10">
    <property type="entry name" value="Guanylate Kinase phosphate binding domain"/>
    <property type="match status" value="1"/>
</dbReference>
<dbReference type="RefSeq" id="WP_188644662.1">
    <property type="nucleotide sequence ID" value="NZ_BMKL01000001.1"/>
</dbReference>
<dbReference type="InterPro" id="IPR020590">
    <property type="entry name" value="Guanylate_kinase_CS"/>
</dbReference>
<evidence type="ECO:0000256" key="5">
    <source>
        <dbReference type="ARBA" id="ARBA00022741"/>
    </source>
</evidence>
<evidence type="ECO:0000256" key="8">
    <source>
        <dbReference type="ARBA" id="ARBA00030128"/>
    </source>
</evidence>
<sequence>MAGEHALPNALRRRGLMFVLSSPSGAGKTTISRMLLAADPEIKLSVSVTTRPMRPGERHGVDYHFVDDAEFDRMVEDDDFYEWAHVFGHRYGTPKGHIRAALKEGQDFLFDIDWQGTQQLIQKDKQDVVPVFILPPSIDELRRRLEARAQDSEAVIQARMDRARAEISHWDAYDYVVINDSVDLCFARVREILHAERIKRRRQTGIIDFVRELMGQSAVTTVAGPA</sequence>
<keyword evidence="12" id="KW-1185">Reference proteome</keyword>
<dbReference type="PANTHER" id="PTHR23117">
    <property type="entry name" value="GUANYLATE KINASE-RELATED"/>
    <property type="match status" value="1"/>
</dbReference>
<dbReference type="EC" id="2.7.4.8" evidence="2 9"/>
<feature type="binding site" evidence="9">
    <location>
        <begin position="22"/>
        <end position="29"/>
    </location>
    <ligand>
        <name>ATP</name>
        <dbReference type="ChEBI" id="CHEBI:30616"/>
    </ligand>
</feature>
<keyword evidence="5 9" id="KW-0547">Nucleotide-binding</keyword>
<dbReference type="InterPro" id="IPR017665">
    <property type="entry name" value="Guanylate_kinase"/>
</dbReference>
<keyword evidence="4 9" id="KW-0808">Transferase</keyword>
<dbReference type="InterPro" id="IPR008145">
    <property type="entry name" value="GK/Ca_channel_bsu"/>
</dbReference>
<evidence type="ECO:0000259" key="10">
    <source>
        <dbReference type="PROSITE" id="PS50052"/>
    </source>
</evidence>
<dbReference type="NCBIfam" id="TIGR03263">
    <property type="entry name" value="guanyl_kin"/>
    <property type="match status" value="1"/>
</dbReference>
<comment type="subcellular location">
    <subcellularLocation>
        <location evidence="9">Cytoplasm</location>
    </subcellularLocation>
</comment>
<keyword evidence="9" id="KW-0963">Cytoplasm</keyword>
<dbReference type="PROSITE" id="PS00856">
    <property type="entry name" value="GUANYLATE_KINASE_1"/>
    <property type="match status" value="1"/>
</dbReference>
<comment type="similarity">
    <text evidence="1 9">Belongs to the guanylate kinase family.</text>
</comment>
<name>A0ABQ1SB35_9SPHN</name>
<proteinExistence type="inferred from homology"/>